<dbReference type="EMBL" id="NMUH01002950">
    <property type="protein sequence ID" value="MQM02963.1"/>
    <property type="molecule type" value="Genomic_DNA"/>
</dbReference>
<sequence>MFYVLSLSIDNKVLCYTRAMLFSLCYLYRGHLAILDIMLYSYCCAILDHCAILGETEDEPYTQEDWNDLE</sequence>
<evidence type="ECO:0000313" key="2">
    <source>
        <dbReference type="Proteomes" id="UP000652761"/>
    </source>
</evidence>
<protein>
    <submittedName>
        <fullName evidence="1">Uncharacterized protein</fullName>
    </submittedName>
</protein>
<comment type="caution">
    <text evidence="1">The sequence shown here is derived from an EMBL/GenBank/DDBJ whole genome shotgun (WGS) entry which is preliminary data.</text>
</comment>
<dbReference type="AlphaFoldDB" id="A0A843VVC2"/>
<evidence type="ECO:0000313" key="1">
    <source>
        <dbReference type="EMBL" id="MQM02963.1"/>
    </source>
</evidence>
<proteinExistence type="predicted"/>
<reference evidence="1" key="1">
    <citation type="submission" date="2017-07" db="EMBL/GenBank/DDBJ databases">
        <title>Taro Niue Genome Assembly and Annotation.</title>
        <authorList>
            <person name="Atibalentja N."/>
            <person name="Keating K."/>
            <person name="Fields C.J."/>
        </authorList>
    </citation>
    <scope>NUCLEOTIDE SEQUENCE</scope>
    <source>
        <strain evidence="1">Niue_2</strain>
        <tissue evidence="1">Leaf</tissue>
    </source>
</reference>
<keyword evidence="2" id="KW-1185">Reference proteome</keyword>
<dbReference type="Proteomes" id="UP000652761">
    <property type="component" value="Unassembled WGS sequence"/>
</dbReference>
<gene>
    <name evidence="1" type="ORF">Taro_035728</name>
</gene>
<organism evidence="1 2">
    <name type="scientific">Colocasia esculenta</name>
    <name type="common">Wild taro</name>
    <name type="synonym">Arum esculentum</name>
    <dbReference type="NCBI Taxonomy" id="4460"/>
    <lineage>
        <taxon>Eukaryota</taxon>
        <taxon>Viridiplantae</taxon>
        <taxon>Streptophyta</taxon>
        <taxon>Embryophyta</taxon>
        <taxon>Tracheophyta</taxon>
        <taxon>Spermatophyta</taxon>
        <taxon>Magnoliopsida</taxon>
        <taxon>Liliopsida</taxon>
        <taxon>Araceae</taxon>
        <taxon>Aroideae</taxon>
        <taxon>Colocasieae</taxon>
        <taxon>Colocasia</taxon>
    </lineage>
</organism>
<name>A0A843VVC2_COLES</name>
<accession>A0A843VVC2</accession>